<dbReference type="PROSITE" id="PS50181">
    <property type="entry name" value="FBOX"/>
    <property type="match status" value="1"/>
</dbReference>
<dbReference type="Gene3D" id="3.80.10.10">
    <property type="entry name" value="Ribonuclease Inhibitor"/>
    <property type="match status" value="1"/>
</dbReference>
<reference evidence="2 3" key="1">
    <citation type="journal article" date="2013" name="Proc. Natl. Acad. Sci. U.S.A.">
        <title>Fine-scale variation in meiotic recombination in Mimulus inferred from population shotgun sequencing.</title>
        <authorList>
            <person name="Hellsten U."/>
            <person name="Wright K.M."/>
            <person name="Jenkins J."/>
            <person name="Shu S."/>
            <person name="Yuan Y."/>
            <person name="Wessler S.R."/>
            <person name="Schmutz J."/>
            <person name="Willis J.H."/>
            <person name="Rokhsar D.S."/>
        </authorList>
    </citation>
    <scope>NUCLEOTIDE SEQUENCE [LARGE SCALE GENOMIC DNA]</scope>
    <source>
        <strain evidence="3">cv. DUN x IM62</strain>
    </source>
</reference>
<feature type="domain" description="F-box" evidence="1">
    <location>
        <begin position="57"/>
        <end position="93"/>
    </location>
</feature>
<name>A0A022QKN5_ERYGU</name>
<dbReference type="PANTHER" id="PTHR34145">
    <property type="entry name" value="OS02G0105600 PROTEIN"/>
    <property type="match status" value="1"/>
</dbReference>
<accession>A0A022QKN5</accession>
<sequence>MADSIQEFTDSRQRIMNSSRFMSIDSCPMCRKRIRIDSKRQPNEFCAKKRYIGYNKDDRISELPDDIVVHILSFLTVEEAARTSVLSSRWINLWEYTTRLKLDGDEGLAKLRRQYMFRRKLIESEERKYVRRVNRVLQSHKALTLKEFRIRFALQITDHAQVERLEFDLQDDDNYHFPEKLVSTSVNFKSLRALIFTNVHVSKGPIEFFLRNCPLLEKLIVCYSANLSNLQVCGSSLALKHLEIVYCYHLNPLTVSAPSLTYLKAATYDRLVLENMPRLVEVDVNRTDDDVSLRGLCSALSCFSQLETLRLTLLRKEKVRLLTANIFSLRRCIGFLFTN</sequence>
<dbReference type="Proteomes" id="UP000030748">
    <property type="component" value="Unassembled WGS sequence"/>
</dbReference>
<dbReference type="InterPro" id="IPR032675">
    <property type="entry name" value="LRR_dom_sf"/>
</dbReference>
<dbReference type="InterPro" id="IPR053772">
    <property type="entry name" value="At1g61320/At1g61330-like"/>
</dbReference>
<organism evidence="2 3">
    <name type="scientific">Erythranthe guttata</name>
    <name type="common">Yellow monkey flower</name>
    <name type="synonym">Mimulus guttatus</name>
    <dbReference type="NCBI Taxonomy" id="4155"/>
    <lineage>
        <taxon>Eukaryota</taxon>
        <taxon>Viridiplantae</taxon>
        <taxon>Streptophyta</taxon>
        <taxon>Embryophyta</taxon>
        <taxon>Tracheophyta</taxon>
        <taxon>Spermatophyta</taxon>
        <taxon>Magnoliopsida</taxon>
        <taxon>eudicotyledons</taxon>
        <taxon>Gunneridae</taxon>
        <taxon>Pentapetalae</taxon>
        <taxon>asterids</taxon>
        <taxon>lamiids</taxon>
        <taxon>Lamiales</taxon>
        <taxon>Phrymaceae</taxon>
        <taxon>Erythranthe</taxon>
    </lineage>
</organism>
<gene>
    <name evidence="2" type="ORF">MIMGU_mgv1a009525mg</name>
</gene>
<dbReference type="CDD" id="cd22160">
    <property type="entry name" value="F-box_AtFBL13-like"/>
    <property type="match status" value="1"/>
</dbReference>
<dbReference type="Pfam" id="PF24758">
    <property type="entry name" value="LRR_At5g56370"/>
    <property type="match status" value="1"/>
</dbReference>
<dbReference type="InterPro" id="IPR001810">
    <property type="entry name" value="F-box_dom"/>
</dbReference>
<evidence type="ECO:0000313" key="2">
    <source>
        <dbReference type="EMBL" id="EYU28491.1"/>
    </source>
</evidence>
<evidence type="ECO:0000313" key="3">
    <source>
        <dbReference type="Proteomes" id="UP000030748"/>
    </source>
</evidence>
<evidence type="ECO:0000259" key="1">
    <source>
        <dbReference type="PROSITE" id="PS50181"/>
    </source>
</evidence>
<dbReference type="PANTHER" id="PTHR34145:SF68">
    <property type="entry name" value="FBD DOMAIN-CONTAINING PROTEIN"/>
    <property type="match status" value="1"/>
</dbReference>
<dbReference type="eggNOG" id="ENOG502RYMX">
    <property type="taxonomic scope" value="Eukaryota"/>
</dbReference>
<dbReference type="STRING" id="4155.A0A022QKN5"/>
<dbReference type="InterPro" id="IPR036047">
    <property type="entry name" value="F-box-like_dom_sf"/>
</dbReference>
<dbReference type="AlphaFoldDB" id="A0A022QKN5"/>
<dbReference type="Gene3D" id="1.20.1280.50">
    <property type="match status" value="1"/>
</dbReference>
<dbReference type="SUPFAM" id="SSF81383">
    <property type="entry name" value="F-box domain"/>
    <property type="match status" value="1"/>
</dbReference>
<proteinExistence type="predicted"/>
<dbReference type="Pfam" id="PF00646">
    <property type="entry name" value="F-box"/>
    <property type="match status" value="1"/>
</dbReference>
<protein>
    <recommendedName>
        <fullName evidence="1">F-box domain-containing protein</fullName>
    </recommendedName>
</protein>
<dbReference type="EMBL" id="KI631409">
    <property type="protein sequence ID" value="EYU28491.1"/>
    <property type="molecule type" value="Genomic_DNA"/>
</dbReference>
<dbReference type="SUPFAM" id="SSF52047">
    <property type="entry name" value="RNI-like"/>
    <property type="match status" value="1"/>
</dbReference>
<keyword evidence="3" id="KW-1185">Reference proteome</keyword>
<dbReference type="InterPro" id="IPR053781">
    <property type="entry name" value="F-box_AtFBL13-like"/>
</dbReference>
<dbReference type="InterPro" id="IPR055411">
    <property type="entry name" value="LRR_FXL15/At3g58940/PEG3-like"/>
</dbReference>